<keyword evidence="4 10" id="KW-0133">Cell shape</keyword>
<dbReference type="GO" id="GO:0071555">
    <property type="term" value="P:cell wall organization"/>
    <property type="evidence" value="ECO:0007669"/>
    <property type="project" value="UniProtKB-UniRule"/>
</dbReference>
<accession>I8I1R4</accession>
<keyword evidence="2 10" id="KW-1003">Cell membrane</keyword>
<dbReference type="RefSeq" id="WP_007186227.1">
    <property type="nucleotide sequence ID" value="NZ_AKGD01000002.1"/>
</dbReference>
<dbReference type="Proteomes" id="UP000003704">
    <property type="component" value="Unassembled WGS sequence"/>
</dbReference>
<name>I8I1R4_9GAMM</name>
<keyword evidence="5 10" id="KW-0573">Peptidoglycan synthesis</keyword>
<feature type="transmembrane region" description="Helical" evidence="10">
    <location>
        <begin position="160"/>
        <end position="180"/>
    </location>
</feature>
<dbReference type="InterPro" id="IPR051050">
    <property type="entry name" value="Lipid_II_flippase_MurJ/MviN"/>
</dbReference>
<evidence type="ECO:0000256" key="11">
    <source>
        <dbReference type="PIRNR" id="PIRNR002869"/>
    </source>
</evidence>
<dbReference type="HAMAP" id="MF_02078">
    <property type="entry name" value="MurJ_MviN"/>
    <property type="match status" value="1"/>
</dbReference>
<feature type="transmembrane region" description="Helical" evidence="10">
    <location>
        <begin position="85"/>
        <end position="116"/>
    </location>
</feature>
<organism evidence="12 13">
    <name type="scientific">Hydrocarboniphaga effusa AP103</name>
    <dbReference type="NCBI Taxonomy" id="1172194"/>
    <lineage>
        <taxon>Bacteria</taxon>
        <taxon>Pseudomonadati</taxon>
        <taxon>Pseudomonadota</taxon>
        <taxon>Gammaproteobacteria</taxon>
        <taxon>Nevskiales</taxon>
        <taxon>Nevskiaceae</taxon>
        <taxon>Hydrocarboniphaga</taxon>
    </lineage>
</organism>
<dbReference type="PATRIC" id="fig|1172194.4.peg.3187"/>
<feature type="transmembrane region" description="Helical" evidence="10">
    <location>
        <begin position="312"/>
        <end position="332"/>
    </location>
</feature>
<dbReference type="PANTHER" id="PTHR47019:SF1">
    <property type="entry name" value="LIPID II FLIPPASE MURJ"/>
    <property type="match status" value="1"/>
</dbReference>
<protein>
    <recommendedName>
        <fullName evidence="10">Probable lipid II flippase MurJ</fullName>
    </recommendedName>
</protein>
<feature type="transmembrane region" description="Helical" evidence="10">
    <location>
        <begin position="446"/>
        <end position="468"/>
    </location>
</feature>
<dbReference type="PRINTS" id="PR01806">
    <property type="entry name" value="VIRFACTRMVIN"/>
</dbReference>
<keyword evidence="3 10" id="KW-0812">Transmembrane</keyword>
<feature type="transmembrane region" description="Helical" evidence="10">
    <location>
        <begin position="380"/>
        <end position="402"/>
    </location>
</feature>
<comment type="caution">
    <text evidence="12">The sequence shown here is derived from an EMBL/GenBank/DDBJ whole genome shotgun (WGS) entry which is preliminary data.</text>
</comment>
<feature type="transmembrane region" description="Helical" evidence="10">
    <location>
        <begin position="186"/>
        <end position="206"/>
    </location>
</feature>
<comment type="similarity">
    <text evidence="9 10 11">Belongs to the MurJ/MviN family.</text>
</comment>
<dbReference type="CDD" id="cd13123">
    <property type="entry name" value="MATE_MurJ_like"/>
    <property type="match status" value="1"/>
</dbReference>
<dbReference type="PIRSF" id="PIRSF002869">
    <property type="entry name" value="MviN"/>
    <property type="match status" value="1"/>
</dbReference>
<dbReference type="AlphaFoldDB" id="I8I1R4"/>
<feature type="transmembrane region" description="Helical" evidence="10">
    <location>
        <begin position="480"/>
        <end position="504"/>
    </location>
</feature>
<dbReference type="NCBIfam" id="TIGR01695">
    <property type="entry name" value="murJ_mviN"/>
    <property type="match status" value="1"/>
</dbReference>
<reference evidence="12 13" key="1">
    <citation type="journal article" date="2012" name="J. Bacteriol.">
        <title>Genome Sequence of n-Alkane-Degrading Hydrocarboniphaga effusa Strain AP103T (ATCC BAA-332T).</title>
        <authorList>
            <person name="Chang H.K."/>
            <person name="Zylstra G.J."/>
            <person name="Chae J.C."/>
        </authorList>
    </citation>
    <scope>NUCLEOTIDE SEQUENCE [LARGE SCALE GENOMIC DNA]</scope>
    <source>
        <strain evidence="12 13">AP103</strain>
    </source>
</reference>
<keyword evidence="7 10" id="KW-0472">Membrane</keyword>
<comment type="pathway">
    <text evidence="10">Cell wall biogenesis; peptidoglycan biosynthesis.</text>
</comment>
<evidence type="ECO:0000256" key="2">
    <source>
        <dbReference type="ARBA" id="ARBA00022475"/>
    </source>
</evidence>
<feature type="transmembrane region" description="Helical" evidence="10">
    <location>
        <begin position="352"/>
        <end position="373"/>
    </location>
</feature>
<dbReference type="PANTHER" id="PTHR47019">
    <property type="entry name" value="LIPID II FLIPPASE MURJ"/>
    <property type="match status" value="1"/>
</dbReference>
<evidence type="ECO:0000256" key="3">
    <source>
        <dbReference type="ARBA" id="ARBA00022692"/>
    </source>
</evidence>
<dbReference type="GO" id="GO:0034204">
    <property type="term" value="P:lipid translocation"/>
    <property type="evidence" value="ECO:0007669"/>
    <property type="project" value="TreeGrafter"/>
</dbReference>
<dbReference type="InterPro" id="IPR004268">
    <property type="entry name" value="MurJ"/>
</dbReference>
<dbReference type="GO" id="GO:0005886">
    <property type="term" value="C:plasma membrane"/>
    <property type="evidence" value="ECO:0007669"/>
    <property type="project" value="UniProtKB-SubCell"/>
</dbReference>
<evidence type="ECO:0000313" key="13">
    <source>
        <dbReference type="Proteomes" id="UP000003704"/>
    </source>
</evidence>
<gene>
    <name evidence="10" type="primary">murJ</name>
    <name evidence="12" type="ORF">WQQ_32880</name>
</gene>
<proteinExistence type="inferred from homology"/>
<evidence type="ECO:0000256" key="10">
    <source>
        <dbReference type="HAMAP-Rule" id="MF_02078"/>
    </source>
</evidence>
<keyword evidence="6 10" id="KW-1133">Transmembrane helix</keyword>
<evidence type="ECO:0000256" key="9">
    <source>
        <dbReference type="ARBA" id="ARBA00061532"/>
    </source>
</evidence>
<sequence>MSRSLLKSTSIVSGLTLASRVLGLVREITLARAFGAGPLLDAFFVALMLPNLGRRIFAEGAFSQAFVPVFTETHKSQPHEEVRDLAAVVMGTLGGVLALVTLIGCLAAPLLVWAFAPGFRSDPAQEALGADLLRWTFPYLMFISLTSMAGSILNSYGRFAVPAAAPVILNLCIIGSAWISADSVMVLAYAVFLAGVLQLLSQLPSLARLRLLPAPKFSLRDARVKRIAGLMLPVVIGSSVAQVSLLLNTSLATLIADGAVSWLNFGSRLMEFPTGIFAIAVGTVILPALSARHTDRSPEQFSATLDWGLRTMLLLGLPSAAGLIVLGGPLTATLFGHGRFGAHDVLMTTWTVWAYGFGFMGFALVKVLVPGFYARQETKLPVRFATIGLFCGMALSLTTFLVSRRLGVEGAHVGLALSTSLTAWVNSILLYRRLRRDGIYTPSAGWMRFGAQLFVATALMAIVAWAGARTDWMALPVTGRVLRLSATVTVCGLAYFGSLGLMGLRPRHLLMGRRGGAV</sequence>
<feature type="transmembrane region" description="Helical" evidence="10">
    <location>
        <begin position="227"/>
        <end position="252"/>
    </location>
</feature>
<dbReference type="GO" id="GO:0015648">
    <property type="term" value="F:lipid-linked peptidoglycan transporter activity"/>
    <property type="evidence" value="ECO:0007669"/>
    <property type="project" value="UniProtKB-UniRule"/>
</dbReference>
<dbReference type="UniPathway" id="UPA00219"/>
<dbReference type="GO" id="GO:0009252">
    <property type="term" value="P:peptidoglycan biosynthetic process"/>
    <property type="evidence" value="ECO:0007669"/>
    <property type="project" value="UniProtKB-UniRule"/>
</dbReference>
<feature type="transmembrane region" description="Helical" evidence="10">
    <location>
        <begin position="136"/>
        <end position="153"/>
    </location>
</feature>
<comment type="subcellular location">
    <subcellularLocation>
        <location evidence="10">Cell inner membrane</location>
        <topology evidence="10">Multi-pass membrane protein</topology>
    </subcellularLocation>
    <subcellularLocation>
        <location evidence="1">Cell membrane</location>
        <topology evidence="1">Multi-pass membrane protein</topology>
    </subcellularLocation>
</comment>
<dbReference type="EMBL" id="AKGD01000002">
    <property type="protein sequence ID" value="EIT69706.1"/>
    <property type="molecule type" value="Genomic_DNA"/>
</dbReference>
<evidence type="ECO:0000256" key="5">
    <source>
        <dbReference type="ARBA" id="ARBA00022984"/>
    </source>
</evidence>
<evidence type="ECO:0000256" key="6">
    <source>
        <dbReference type="ARBA" id="ARBA00022989"/>
    </source>
</evidence>
<evidence type="ECO:0000256" key="7">
    <source>
        <dbReference type="ARBA" id="ARBA00023136"/>
    </source>
</evidence>
<feature type="transmembrane region" description="Helical" evidence="10">
    <location>
        <begin position="414"/>
        <end position="434"/>
    </location>
</feature>
<keyword evidence="10 11" id="KW-0961">Cell wall biogenesis/degradation</keyword>
<dbReference type="GO" id="GO:0008360">
    <property type="term" value="P:regulation of cell shape"/>
    <property type="evidence" value="ECO:0007669"/>
    <property type="project" value="UniProtKB-UniRule"/>
</dbReference>
<evidence type="ECO:0000256" key="1">
    <source>
        <dbReference type="ARBA" id="ARBA00004651"/>
    </source>
</evidence>
<comment type="function">
    <text evidence="8 10 11">Involved in peptidoglycan biosynthesis. Transports lipid-linked peptidoglycan precursors from the inner to the outer leaflet of the cytoplasmic membrane.</text>
</comment>
<dbReference type="OrthoDB" id="9816572at2"/>
<dbReference type="STRING" id="1172194.WQQ_32880"/>
<keyword evidence="13" id="KW-1185">Reference proteome</keyword>
<keyword evidence="10 11" id="KW-0813">Transport</keyword>
<keyword evidence="10" id="KW-0997">Cell inner membrane</keyword>
<evidence type="ECO:0000256" key="8">
    <source>
        <dbReference type="ARBA" id="ARBA00060041"/>
    </source>
</evidence>
<evidence type="ECO:0000256" key="4">
    <source>
        <dbReference type="ARBA" id="ARBA00022960"/>
    </source>
</evidence>
<feature type="transmembrane region" description="Helical" evidence="10">
    <location>
        <begin position="272"/>
        <end position="291"/>
    </location>
</feature>
<evidence type="ECO:0000313" key="12">
    <source>
        <dbReference type="EMBL" id="EIT69706.1"/>
    </source>
</evidence>
<dbReference type="Pfam" id="PF03023">
    <property type="entry name" value="MurJ"/>
    <property type="match status" value="1"/>
</dbReference>